<dbReference type="EMBL" id="BARU01025657">
    <property type="protein sequence ID" value="GAH69021.1"/>
    <property type="molecule type" value="Genomic_DNA"/>
</dbReference>
<evidence type="ECO:0000313" key="1">
    <source>
        <dbReference type="EMBL" id="GAH69021.1"/>
    </source>
</evidence>
<dbReference type="InterPro" id="IPR032586">
    <property type="entry name" value="UxaE"/>
</dbReference>
<dbReference type="AlphaFoldDB" id="X1HFR7"/>
<name>X1HFR7_9ZZZZ</name>
<protein>
    <submittedName>
        <fullName evidence="1">Uncharacterized protein</fullName>
    </submittedName>
</protein>
<reference evidence="1" key="1">
    <citation type="journal article" date="2014" name="Front. Microbiol.">
        <title>High frequency of phylogenetically diverse reductive dehalogenase-homologous genes in deep subseafloor sedimentary metagenomes.</title>
        <authorList>
            <person name="Kawai M."/>
            <person name="Futagami T."/>
            <person name="Toyoda A."/>
            <person name="Takaki Y."/>
            <person name="Nishi S."/>
            <person name="Hori S."/>
            <person name="Arai W."/>
            <person name="Tsubouchi T."/>
            <person name="Morono Y."/>
            <person name="Uchiyama I."/>
            <person name="Ito T."/>
            <person name="Fujiyama A."/>
            <person name="Inagaki F."/>
            <person name="Takami H."/>
        </authorList>
    </citation>
    <scope>NUCLEOTIDE SEQUENCE</scope>
    <source>
        <strain evidence="1">Expedition CK06-06</strain>
    </source>
</reference>
<organism evidence="1">
    <name type="scientific">marine sediment metagenome</name>
    <dbReference type="NCBI Taxonomy" id="412755"/>
    <lineage>
        <taxon>unclassified sequences</taxon>
        <taxon>metagenomes</taxon>
        <taxon>ecological metagenomes</taxon>
    </lineage>
</organism>
<accession>X1HFR7</accession>
<proteinExistence type="predicted"/>
<gene>
    <name evidence="1" type="ORF">S03H2_41315</name>
</gene>
<feature type="non-terminal residue" evidence="1">
    <location>
        <position position="145"/>
    </location>
</feature>
<dbReference type="Pfam" id="PF16257">
    <property type="entry name" value="UxaE"/>
    <property type="match status" value="1"/>
</dbReference>
<comment type="caution">
    <text evidence="1">The sequence shown here is derived from an EMBL/GenBank/DDBJ whole genome shotgun (WGS) entry which is preliminary data.</text>
</comment>
<sequence>MKVCPLTHENAGVIREIFGYTSPSVLGTKSAFGTGDRIGGAASATPGHIRAAKNYDVAVFLAQQSVRENARTGRTFRQVLDDATWGVFQEGYKRQWGADADHLMDLVSMGQAVDAGFTMFTVDPSHCINYKAFSNQSHPDGLLCV</sequence>
<dbReference type="GO" id="GO:0016853">
    <property type="term" value="F:isomerase activity"/>
    <property type="evidence" value="ECO:0007669"/>
    <property type="project" value="InterPro"/>
</dbReference>